<reference evidence="1" key="3">
    <citation type="submission" date="2025-09" db="UniProtKB">
        <authorList>
            <consortium name="Ensembl"/>
        </authorList>
    </citation>
    <scope>IDENTIFICATION</scope>
</reference>
<dbReference type="Ensembl" id="ENSGAGT00000021605.1">
    <property type="protein sequence ID" value="ENSGAGP00000018949.1"/>
    <property type="gene ID" value="ENSGAGG00000014027.1"/>
</dbReference>
<dbReference type="PANTHER" id="PTHR47027">
    <property type="entry name" value="REVERSE TRANSCRIPTASE DOMAIN-CONTAINING PROTEIN"/>
    <property type="match status" value="1"/>
</dbReference>
<dbReference type="AlphaFoldDB" id="A0A452HUX7"/>
<organism evidence="1 2">
    <name type="scientific">Gopherus agassizii</name>
    <name type="common">Agassiz's desert tortoise</name>
    <dbReference type="NCBI Taxonomy" id="38772"/>
    <lineage>
        <taxon>Eukaryota</taxon>
        <taxon>Metazoa</taxon>
        <taxon>Chordata</taxon>
        <taxon>Craniata</taxon>
        <taxon>Vertebrata</taxon>
        <taxon>Euteleostomi</taxon>
        <taxon>Archelosauria</taxon>
        <taxon>Testudinata</taxon>
        <taxon>Testudines</taxon>
        <taxon>Cryptodira</taxon>
        <taxon>Durocryptodira</taxon>
        <taxon>Testudinoidea</taxon>
        <taxon>Testudinidae</taxon>
        <taxon>Gopherus</taxon>
    </lineage>
</organism>
<dbReference type="Proteomes" id="UP000291020">
    <property type="component" value="Unassembled WGS sequence"/>
</dbReference>
<name>A0A452HUX7_9SAUR</name>
<evidence type="ECO:0000313" key="1">
    <source>
        <dbReference type="Ensembl" id="ENSGAGP00000018949.1"/>
    </source>
</evidence>
<reference evidence="2" key="1">
    <citation type="journal article" date="2017" name="PLoS ONE">
        <title>The Agassiz's desert tortoise genome provides a resource for the conservation of a threatened species.</title>
        <authorList>
            <person name="Tollis M."/>
            <person name="DeNardo D.F."/>
            <person name="Cornelius J.A."/>
            <person name="Dolby G.A."/>
            <person name="Edwards T."/>
            <person name="Henen B.T."/>
            <person name="Karl A.E."/>
            <person name="Murphy R.W."/>
            <person name="Kusumi K."/>
        </authorList>
    </citation>
    <scope>NUCLEOTIDE SEQUENCE [LARGE SCALE GENOMIC DNA]</scope>
</reference>
<proteinExistence type="predicted"/>
<evidence type="ECO:0000313" key="2">
    <source>
        <dbReference type="Proteomes" id="UP000291020"/>
    </source>
</evidence>
<protein>
    <submittedName>
        <fullName evidence="1">Uncharacterized protein</fullName>
    </submittedName>
</protein>
<keyword evidence="2" id="KW-1185">Reference proteome</keyword>
<dbReference type="PANTHER" id="PTHR47027:SF20">
    <property type="entry name" value="REVERSE TRANSCRIPTASE-LIKE PROTEIN WITH RNA-DIRECTED DNA POLYMERASE DOMAIN"/>
    <property type="match status" value="1"/>
</dbReference>
<sequence>MGYYGIPTKIIRITKDLYDNTKCAVRDGDNISQWFAVTTGVRQECIMSPLLFALIIEYVTRKLTIRKQQRNLREK</sequence>
<accession>A0A452HUX7</accession>
<reference evidence="1" key="2">
    <citation type="submission" date="2025-08" db="UniProtKB">
        <authorList>
            <consortium name="Ensembl"/>
        </authorList>
    </citation>
    <scope>IDENTIFICATION</scope>
</reference>